<comment type="caution">
    <text evidence="3">The sequence shown here is derived from an EMBL/GenBank/DDBJ whole genome shotgun (WGS) entry which is preliminary data.</text>
</comment>
<evidence type="ECO:0000313" key="3">
    <source>
        <dbReference type="EMBL" id="TDG12157.1"/>
    </source>
</evidence>
<dbReference type="OrthoDB" id="5292736at2"/>
<dbReference type="EMBL" id="SMSE01000004">
    <property type="protein sequence ID" value="TDG12157.1"/>
    <property type="molecule type" value="Genomic_DNA"/>
</dbReference>
<dbReference type="PANTHER" id="PTHR28641">
    <property type="match status" value="1"/>
</dbReference>
<evidence type="ECO:0000259" key="1">
    <source>
        <dbReference type="Pfam" id="PF05292"/>
    </source>
</evidence>
<evidence type="ECO:0000259" key="2">
    <source>
        <dbReference type="Pfam" id="PF17408"/>
    </source>
</evidence>
<reference evidence="3 4" key="1">
    <citation type="submission" date="2019-03" db="EMBL/GenBank/DDBJ databases">
        <title>Seongchinamella monodicae gen. nov., sp. nov., a novel member of the Gammaproteobacteria isolated from a tidal mudflat of beach.</title>
        <authorList>
            <person name="Yang H.G."/>
            <person name="Kang J.W."/>
            <person name="Lee S.D."/>
        </authorList>
    </citation>
    <scope>NUCLEOTIDE SEQUENCE [LARGE SCALE GENOMIC DNA]</scope>
    <source>
        <strain evidence="3 4">GH4-78</strain>
    </source>
</reference>
<organism evidence="3 4">
    <name type="scientific">Seongchinamella unica</name>
    <dbReference type="NCBI Taxonomy" id="2547392"/>
    <lineage>
        <taxon>Bacteria</taxon>
        <taxon>Pseudomonadati</taxon>
        <taxon>Pseudomonadota</taxon>
        <taxon>Gammaproteobacteria</taxon>
        <taxon>Cellvibrionales</taxon>
        <taxon>Halieaceae</taxon>
        <taxon>Seongchinamella</taxon>
    </lineage>
</organism>
<evidence type="ECO:0000313" key="4">
    <source>
        <dbReference type="Proteomes" id="UP000295554"/>
    </source>
</evidence>
<dbReference type="GO" id="GO:0050080">
    <property type="term" value="F:malonyl-CoA decarboxylase activity"/>
    <property type="evidence" value="ECO:0007669"/>
    <property type="project" value="InterPro"/>
</dbReference>
<accession>A0A4R5LP43</accession>
<dbReference type="InterPro" id="IPR035372">
    <property type="entry name" value="MCD_N"/>
</dbReference>
<proteinExistence type="predicted"/>
<name>A0A4R5LP43_9GAMM</name>
<gene>
    <name evidence="3" type="ORF">E2F43_17575</name>
</gene>
<dbReference type="Proteomes" id="UP000295554">
    <property type="component" value="Unassembled WGS sequence"/>
</dbReference>
<dbReference type="PANTHER" id="PTHR28641:SF1">
    <property type="entry name" value="MALONYL-COA DECARBOXYLASE, MITOCHONDRIAL"/>
    <property type="match status" value="1"/>
</dbReference>
<dbReference type="RefSeq" id="WP_133215104.1">
    <property type="nucleotide sequence ID" value="NZ_SMSE01000004.1"/>
</dbReference>
<dbReference type="InterPro" id="IPR038917">
    <property type="entry name" value="Malonyl_CoA_deC"/>
</dbReference>
<sequence>MLPNTSDQEAPVQAREESVTVFGRALTSVISAGREILAKRRPFTADAKTRTDVLTALCKELQDHRGEASGLALAQEITEAYRELSPPEQLAFFQRLAEQFDTDREAILEAAERYRETSDLDHLLGISRAVEAPRQKLFRRINMAPDGTRTLVALRGDLLKVLRDHPELKAVDSDLKHLFVSWFNKGFLELRSIDWSSPANVLEKLIDYEAVHEINGWDDLRGRLREDRRCFAFFHPAMGNDPLVFVEVALTDAIPGAIAPLLDPGRGTIAAADVTTVVFYSISNCHPGLAGISFGNFLIKNVVEVLNQELEGLKTFVTLSPVPGFRRWLKKADLSDLVPEELQDKVRAPVGRVVEGEVQAALMRLCAHYLINVKSGELARDPVARFHLGNGARLHKIHWGADTTANGREQSASIMVNYLYDLQKIEINHEEYFDQGKISVSRSVSKLLD</sequence>
<dbReference type="Gene3D" id="3.40.630.150">
    <property type="entry name" value="Malonyl-CoA decarboxylase, catalytic domain"/>
    <property type="match status" value="1"/>
</dbReference>
<dbReference type="AlphaFoldDB" id="A0A4R5LP43"/>
<feature type="domain" description="Malonyl-CoA decarboxylase N-terminal" evidence="2">
    <location>
        <begin position="100"/>
        <end position="183"/>
    </location>
</feature>
<protein>
    <submittedName>
        <fullName evidence="3">Decarboxylase</fullName>
    </submittedName>
</protein>
<feature type="domain" description="Malonyl-CoA decarboxylase C-terminal" evidence="1">
    <location>
        <begin position="186"/>
        <end position="421"/>
    </location>
</feature>
<dbReference type="InterPro" id="IPR042303">
    <property type="entry name" value="Malonyl_CoA_deC_C_sf"/>
</dbReference>
<dbReference type="InterPro" id="IPR038351">
    <property type="entry name" value="MCD_N_sf"/>
</dbReference>
<dbReference type="InterPro" id="IPR007956">
    <property type="entry name" value="Malonyl_CoA_deC_C"/>
</dbReference>
<dbReference type="Pfam" id="PF17408">
    <property type="entry name" value="MCD_N"/>
    <property type="match status" value="1"/>
</dbReference>
<dbReference type="Gene3D" id="1.20.140.90">
    <property type="entry name" value="Malonyl-CoA decarboxylase, oligemerization domain"/>
    <property type="match status" value="1"/>
</dbReference>
<keyword evidence="4" id="KW-1185">Reference proteome</keyword>
<dbReference type="GO" id="GO:0006633">
    <property type="term" value="P:fatty acid biosynthetic process"/>
    <property type="evidence" value="ECO:0007669"/>
    <property type="project" value="InterPro"/>
</dbReference>
<dbReference type="Pfam" id="PF05292">
    <property type="entry name" value="MCD"/>
    <property type="match status" value="1"/>
</dbReference>